<evidence type="ECO:0000256" key="4">
    <source>
        <dbReference type="ARBA" id="ARBA00022825"/>
    </source>
</evidence>
<dbReference type="GO" id="GO:0004252">
    <property type="term" value="F:serine-type endopeptidase activity"/>
    <property type="evidence" value="ECO:0007669"/>
    <property type="project" value="UniProtKB-UniRule"/>
</dbReference>
<feature type="active site" description="Charge relay system" evidence="5">
    <location>
        <position position="95"/>
    </location>
</feature>
<keyword evidence="4 5" id="KW-0720">Serine protease</keyword>
<dbReference type="PANTHER" id="PTHR43806">
    <property type="entry name" value="PEPTIDASE S8"/>
    <property type="match status" value="1"/>
</dbReference>
<dbReference type="SUPFAM" id="SSF52743">
    <property type="entry name" value="Subtilisin-like"/>
    <property type="match status" value="1"/>
</dbReference>
<dbReference type="PROSITE" id="PS00136">
    <property type="entry name" value="SUBTILASE_ASP"/>
    <property type="match status" value="1"/>
</dbReference>
<dbReference type="InterPro" id="IPR023827">
    <property type="entry name" value="Peptidase_S8_Asp-AS"/>
</dbReference>
<comment type="similarity">
    <text evidence="1 5 6">Belongs to the peptidase S8 family.</text>
</comment>
<accession>A0A6A5W598</accession>
<dbReference type="PRINTS" id="PR00723">
    <property type="entry name" value="SUBTILISIN"/>
</dbReference>
<dbReference type="CDD" id="cd04077">
    <property type="entry name" value="Peptidases_S8_PCSK9_ProteinaseK_like"/>
    <property type="match status" value="1"/>
</dbReference>
<evidence type="ECO:0000256" key="6">
    <source>
        <dbReference type="RuleBase" id="RU003355"/>
    </source>
</evidence>
<dbReference type="OrthoDB" id="206201at2759"/>
<dbReference type="AlphaFoldDB" id="A0A6A5W598"/>
<evidence type="ECO:0000313" key="8">
    <source>
        <dbReference type="EMBL" id="KAF1996248.1"/>
    </source>
</evidence>
<evidence type="ECO:0000259" key="7">
    <source>
        <dbReference type="Pfam" id="PF00082"/>
    </source>
</evidence>
<name>A0A6A5W598_9PLEO</name>
<dbReference type="PROSITE" id="PS00137">
    <property type="entry name" value="SUBTILASE_HIS"/>
    <property type="match status" value="1"/>
</dbReference>
<dbReference type="PROSITE" id="PS00138">
    <property type="entry name" value="SUBTILASE_SER"/>
    <property type="match status" value="1"/>
</dbReference>
<feature type="domain" description="Peptidase S8/S53" evidence="7">
    <location>
        <begin position="55"/>
        <end position="305"/>
    </location>
</feature>
<dbReference type="InterPro" id="IPR000209">
    <property type="entry name" value="Peptidase_S8/S53_dom"/>
</dbReference>
<dbReference type="InterPro" id="IPR022398">
    <property type="entry name" value="Peptidase_S8_His-AS"/>
</dbReference>
<evidence type="ECO:0000256" key="2">
    <source>
        <dbReference type="ARBA" id="ARBA00022670"/>
    </source>
</evidence>
<keyword evidence="2 5" id="KW-0645">Protease</keyword>
<dbReference type="Pfam" id="PF00082">
    <property type="entry name" value="Peptidase_S8"/>
    <property type="match status" value="1"/>
</dbReference>
<dbReference type="PROSITE" id="PS51892">
    <property type="entry name" value="SUBTILASE"/>
    <property type="match status" value="1"/>
</dbReference>
<dbReference type="FunFam" id="3.40.50.200:FF:000007">
    <property type="entry name" value="Subtilisin-like serine protease"/>
    <property type="match status" value="1"/>
</dbReference>
<dbReference type="PANTHER" id="PTHR43806:SF11">
    <property type="entry name" value="CEREVISIN-RELATED"/>
    <property type="match status" value="1"/>
</dbReference>
<dbReference type="InterPro" id="IPR023828">
    <property type="entry name" value="Peptidase_S8_Ser-AS"/>
</dbReference>
<dbReference type="GO" id="GO:0006508">
    <property type="term" value="P:proteolysis"/>
    <property type="evidence" value="ECO:0007669"/>
    <property type="project" value="UniProtKB-KW"/>
</dbReference>
<dbReference type="InterPro" id="IPR050131">
    <property type="entry name" value="Peptidase_S8_subtilisin-like"/>
</dbReference>
<sequence length="367" mass="38144">MVEVEMVDEVADIQSYATQTGRPWGLQRISNDAGATGNPKGQDFIYTFNDDDLLGAGVDIYVVDTGVRTSHAAFEGRATFGANTGVRDVTDGDGHGTHVAGTAGGAFFGVAQKANIIAIKILKDDGSGSTISAAQGMERVIDMHNAAKSRPGFIGSVMSMSWGLGGVSDSTDLIIQSAIDAGIHVSVAAGNDGADACLSTPSRNGGTTSSVVSVGAMNIDNEVSSFSNIGSCVDIYAPGEQILSAWNISDTTINFISGTSMACPHVSGVMATLMALDPEGLGQDPAALKAKLLSTAREGQIAGTNELLLSNGANGNLKRLMKNWVVTGTDTEEKRTLTGSPATWAKNIVKNFGKRWSVHSFDSALRY</sequence>
<proteinExistence type="inferred from homology"/>
<protein>
    <submittedName>
        <fullName evidence="8">Subtilisin-like protein</fullName>
    </submittedName>
</protein>
<feature type="active site" description="Charge relay system" evidence="5">
    <location>
        <position position="64"/>
    </location>
</feature>
<dbReference type="InterPro" id="IPR036852">
    <property type="entry name" value="Peptidase_S8/S53_dom_sf"/>
</dbReference>
<evidence type="ECO:0000256" key="1">
    <source>
        <dbReference type="ARBA" id="ARBA00011073"/>
    </source>
</evidence>
<reference evidence="8" key="1">
    <citation type="journal article" date="2020" name="Stud. Mycol.">
        <title>101 Dothideomycetes genomes: a test case for predicting lifestyles and emergence of pathogens.</title>
        <authorList>
            <person name="Haridas S."/>
            <person name="Albert R."/>
            <person name="Binder M."/>
            <person name="Bloem J."/>
            <person name="Labutti K."/>
            <person name="Salamov A."/>
            <person name="Andreopoulos B."/>
            <person name="Baker S."/>
            <person name="Barry K."/>
            <person name="Bills G."/>
            <person name="Bluhm B."/>
            <person name="Cannon C."/>
            <person name="Castanera R."/>
            <person name="Culley D."/>
            <person name="Daum C."/>
            <person name="Ezra D."/>
            <person name="Gonzalez J."/>
            <person name="Henrissat B."/>
            <person name="Kuo A."/>
            <person name="Liang C."/>
            <person name="Lipzen A."/>
            <person name="Lutzoni F."/>
            <person name="Magnuson J."/>
            <person name="Mondo S."/>
            <person name="Nolan M."/>
            <person name="Ohm R."/>
            <person name="Pangilinan J."/>
            <person name="Park H.-J."/>
            <person name="Ramirez L."/>
            <person name="Alfaro M."/>
            <person name="Sun H."/>
            <person name="Tritt A."/>
            <person name="Yoshinaga Y."/>
            <person name="Zwiers L.-H."/>
            <person name="Turgeon B."/>
            <person name="Goodwin S."/>
            <person name="Spatafora J."/>
            <person name="Crous P."/>
            <person name="Grigoriev I."/>
        </authorList>
    </citation>
    <scope>NUCLEOTIDE SEQUENCE</scope>
    <source>
        <strain evidence="8">CBS 123094</strain>
    </source>
</reference>
<dbReference type="InterPro" id="IPR015500">
    <property type="entry name" value="Peptidase_S8_subtilisin-rel"/>
</dbReference>
<evidence type="ECO:0000313" key="9">
    <source>
        <dbReference type="Proteomes" id="UP000799779"/>
    </source>
</evidence>
<dbReference type="EMBL" id="ML977627">
    <property type="protein sequence ID" value="KAF1996248.1"/>
    <property type="molecule type" value="Genomic_DNA"/>
</dbReference>
<dbReference type="Gene3D" id="3.40.50.200">
    <property type="entry name" value="Peptidase S8/S53 domain"/>
    <property type="match status" value="1"/>
</dbReference>
<gene>
    <name evidence="8" type="ORF">P154DRAFT_443743</name>
</gene>
<feature type="active site" description="Charge relay system" evidence="5">
    <location>
        <position position="260"/>
    </location>
</feature>
<organism evidence="8 9">
    <name type="scientific">Amniculicola lignicola CBS 123094</name>
    <dbReference type="NCBI Taxonomy" id="1392246"/>
    <lineage>
        <taxon>Eukaryota</taxon>
        <taxon>Fungi</taxon>
        <taxon>Dikarya</taxon>
        <taxon>Ascomycota</taxon>
        <taxon>Pezizomycotina</taxon>
        <taxon>Dothideomycetes</taxon>
        <taxon>Pleosporomycetidae</taxon>
        <taxon>Pleosporales</taxon>
        <taxon>Amniculicolaceae</taxon>
        <taxon>Amniculicola</taxon>
    </lineage>
</organism>
<evidence type="ECO:0000256" key="5">
    <source>
        <dbReference type="PROSITE-ProRule" id="PRU01240"/>
    </source>
</evidence>
<evidence type="ECO:0000256" key="3">
    <source>
        <dbReference type="ARBA" id="ARBA00022801"/>
    </source>
</evidence>
<keyword evidence="9" id="KW-1185">Reference proteome</keyword>
<dbReference type="Proteomes" id="UP000799779">
    <property type="component" value="Unassembled WGS sequence"/>
</dbReference>
<dbReference type="InterPro" id="IPR034193">
    <property type="entry name" value="PCSK9_ProteinaseK-like"/>
</dbReference>
<keyword evidence="3 5" id="KW-0378">Hydrolase</keyword>